<organism evidence="2 3">
    <name type="scientific">Talaromyces marneffei (strain ATCC 18224 / CBS 334.59 / QM 7333)</name>
    <name type="common">Penicillium marneffei</name>
    <dbReference type="NCBI Taxonomy" id="441960"/>
    <lineage>
        <taxon>Eukaryota</taxon>
        <taxon>Fungi</taxon>
        <taxon>Dikarya</taxon>
        <taxon>Ascomycota</taxon>
        <taxon>Pezizomycotina</taxon>
        <taxon>Eurotiomycetes</taxon>
        <taxon>Eurotiomycetidae</taxon>
        <taxon>Eurotiales</taxon>
        <taxon>Trichocomaceae</taxon>
        <taxon>Talaromyces</taxon>
        <taxon>Talaromyces sect. Talaromyces</taxon>
    </lineage>
</organism>
<sequence length="309" mass="35703">MDLLRKLSHENVALKEKLRRERELLTEAKQAAAESATQHQRVTMGFMTKLRSLQKRSETLYDDQCASEWRKLQQALKSWTGRTFKDESAMSKMTLESAIFATVFDYSFAFSPNTQSEQLLTAVGKIVRDSGSSHTWEIWRSATSKALDNRASFENHRLDDPCNQFSQMVEALFSDYYSPNIHKDNTHRALLQIFEDCLSFKKKLERQEFEYQTRQSPPGTVYSTEKMKSLNFVEDDGSIVTMSIWPSLYKLSFENEELLIQPEAVWTKEPVHVGDDSPMKNNSDVHKEIKREVKTEGDDDELSLVMLSS</sequence>
<dbReference type="Proteomes" id="UP000001294">
    <property type="component" value="Unassembled WGS sequence"/>
</dbReference>
<dbReference type="PhylomeDB" id="B6QDS0"/>
<evidence type="ECO:0000313" key="2">
    <source>
        <dbReference type="EMBL" id="EEA24830.1"/>
    </source>
</evidence>
<keyword evidence="1" id="KW-0175">Coiled coil</keyword>
<protein>
    <submittedName>
        <fullName evidence="2">Uncharacterized protein</fullName>
    </submittedName>
</protein>
<feature type="coiled-coil region" evidence="1">
    <location>
        <begin position="4"/>
        <end position="35"/>
    </location>
</feature>
<evidence type="ECO:0000256" key="1">
    <source>
        <dbReference type="SAM" id="Coils"/>
    </source>
</evidence>
<dbReference type="AlphaFoldDB" id="B6QDS0"/>
<dbReference type="EMBL" id="DS995901">
    <property type="protein sequence ID" value="EEA24830.1"/>
    <property type="molecule type" value="Genomic_DNA"/>
</dbReference>
<reference evidence="3" key="1">
    <citation type="journal article" date="2015" name="Genome Announc.">
        <title>Genome sequence of the AIDS-associated pathogen Penicillium marneffei (ATCC18224) and its near taxonomic relative Talaromyces stipitatus (ATCC10500).</title>
        <authorList>
            <person name="Nierman W.C."/>
            <person name="Fedorova-Abrams N.D."/>
            <person name="Andrianopoulos A."/>
        </authorList>
    </citation>
    <scope>NUCLEOTIDE SEQUENCE [LARGE SCALE GENOMIC DNA]</scope>
    <source>
        <strain evidence="3">ATCC 18224 / CBS 334.59 / QM 7333</strain>
    </source>
</reference>
<accession>B6QDS0</accession>
<evidence type="ECO:0000313" key="3">
    <source>
        <dbReference type="Proteomes" id="UP000001294"/>
    </source>
</evidence>
<dbReference type="OrthoDB" id="4227183at2759"/>
<keyword evidence="3" id="KW-1185">Reference proteome</keyword>
<dbReference type="VEuPathDB" id="FungiDB:PMAA_088040"/>
<name>B6QDS0_TALMQ</name>
<gene>
    <name evidence="2" type="ORF">PMAA_088040</name>
</gene>
<dbReference type="HOGENOM" id="CLU_943913_0_0_1"/>
<proteinExistence type="predicted"/>